<feature type="transmembrane region" description="Helical" evidence="7">
    <location>
        <begin position="177"/>
        <end position="199"/>
    </location>
</feature>
<sequence length="270" mass="30033">MASRTALAVAIAAYTAYTLGPFLWLATMSVRTTGEISADHYAWPRPFHWEQFRIAWVDSDFATYFWNSTVVVVAAVAVVTLVGAAAAHALARYRFRGNRLLYGILFSSIIFPPQITLISLYQILVDYGLYNSLLGLTLVYVSLQLPLTVYLLEGFFARIPQDLFDAAKMDGYGDIEIFRRIVLPIGMPAIATTLILNFIQLWNEFLFAVVLITDPDKRTLPIGIRAFMGDHFQDIGMIAAGVMISVVPVIVAYVFFSEKLIRGMTAGAVK</sequence>
<feature type="transmembrane region" description="Helical" evidence="7">
    <location>
        <begin position="64"/>
        <end position="88"/>
    </location>
</feature>
<evidence type="ECO:0000313" key="10">
    <source>
        <dbReference type="Proteomes" id="UP000012488"/>
    </source>
</evidence>
<dbReference type="AlphaFoldDB" id="A0A6B9FUL3"/>
<dbReference type="KEGG" id="mmes:MMSR116_11460"/>
<dbReference type="GO" id="GO:0055085">
    <property type="term" value="P:transmembrane transport"/>
    <property type="evidence" value="ECO:0007669"/>
    <property type="project" value="InterPro"/>
</dbReference>
<proteinExistence type="inferred from homology"/>
<comment type="similarity">
    <text evidence="7">Belongs to the binding-protein-dependent transport system permease family.</text>
</comment>
<evidence type="ECO:0000313" key="9">
    <source>
        <dbReference type="EMBL" id="QGY06137.1"/>
    </source>
</evidence>
<dbReference type="PANTHER" id="PTHR43744">
    <property type="entry name" value="ABC TRANSPORTER PERMEASE PROTEIN MG189-RELATED-RELATED"/>
    <property type="match status" value="1"/>
</dbReference>
<dbReference type="GO" id="GO:0005886">
    <property type="term" value="C:plasma membrane"/>
    <property type="evidence" value="ECO:0007669"/>
    <property type="project" value="UniProtKB-SubCell"/>
</dbReference>
<evidence type="ECO:0000256" key="4">
    <source>
        <dbReference type="ARBA" id="ARBA00022692"/>
    </source>
</evidence>
<dbReference type="Gene3D" id="1.10.3720.10">
    <property type="entry name" value="MetI-like"/>
    <property type="match status" value="1"/>
</dbReference>
<evidence type="ECO:0000256" key="2">
    <source>
        <dbReference type="ARBA" id="ARBA00022448"/>
    </source>
</evidence>
<evidence type="ECO:0000256" key="1">
    <source>
        <dbReference type="ARBA" id="ARBA00004651"/>
    </source>
</evidence>
<reference evidence="9 10" key="2">
    <citation type="journal article" date="2013" name="Genome Announc.">
        <title>Draft Genome Sequence of Methylobacterium mesophilicum Strain SR1.6/6, Isolated from Citrus sinensis.</title>
        <authorList>
            <person name="Marinho Almeida D."/>
            <person name="Dini-Andreote F."/>
            <person name="Camargo Neves A.A."/>
            <person name="Juca Ramos R.T."/>
            <person name="Andreote F.D."/>
            <person name="Carneiro A.R."/>
            <person name="Oliveira de Souza Lima A."/>
            <person name="Caracciolo Gomes de Sa P.H."/>
            <person name="Ribeiro Barbosa M.S."/>
            <person name="Araujo W.L."/>
            <person name="Silva A."/>
        </authorList>
    </citation>
    <scope>NUCLEOTIDE SEQUENCE [LARGE SCALE GENOMIC DNA]</scope>
    <source>
        <strain evidence="9 10">SR1.6/6</strain>
    </source>
</reference>
<evidence type="ECO:0000259" key="8">
    <source>
        <dbReference type="PROSITE" id="PS50928"/>
    </source>
</evidence>
<accession>A0A6B9FUL3</accession>
<name>A0A6B9FUL3_9HYPH</name>
<dbReference type="Pfam" id="PF00528">
    <property type="entry name" value="BPD_transp_1"/>
    <property type="match status" value="1"/>
</dbReference>
<keyword evidence="3" id="KW-1003">Cell membrane</keyword>
<dbReference type="InterPro" id="IPR000515">
    <property type="entry name" value="MetI-like"/>
</dbReference>
<dbReference type="InterPro" id="IPR035906">
    <property type="entry name" value="MetI-like_sf"/>
</dbReference>
<dbReference type="OrthoDB" id="9815445at2"/>
<evidence type="ECO:0000256" key="5">
    <source>
        <dbReference type="ARBA" id="ARBA00022989"/>
    </source>
</evidence>
<organism evidence="9 10">
    <name type="scientific">Methylobacterium mesophilicum SR1.6/6</name>
    <dbReference type="NCBI Taxonomy" id="908290"/>
    <lineage>
        <taxon>Bacteria</taxon>
        <taxon>Pseudomonadati</taxon>
        <taxon>Pseudomonadota</taxon>
        <taxon>Alphaproteobacteria</taxon>
        <taxon>Hyphomicrobiales</taxon>
        <taxon>Methylobacteriaceae</taxon>
        <taxon>Methylobacterium</taxon>
    </lineage>
</organism>
<feature type="domain" description="ABC transmembrane type-1" evidence="8">
    <location>
        <begin position="65"/>
        <end position="256"/>
    </location>
</feature>
<dbReference type="PROSITE" id="PS50928">
    <property type="entry name" value="ABC_TM1"/>
    <property type="match status" value="1"/>
</dbReference>
<dbReference type="EMBL" id="CP043538">
    <property type="protein sequence ID" value="QGY06137.1"/>
    <property type="molecule type" value="Genomic_DNA"/>
</dbReference>
<gene>
    <name evidence="9" type="ORF">MMSR116_11460</name>
</gene>
<dbReference type="Proteomes" id="UP000012488">
    <property type="component" value="Chromosome"/>
</dbReference>
<reference evidence="9 10" key="1">
    <citation type="journal article" date="2012" name="Genet. Mol. Biol.">
        <title>Analysis of 16S rRNA and mxaF genes revealing insights into Methylobacterium niche-specific plant association.</title>
        <authorList>
            <person name="Dourado M.N."/>
            <person name="Andreote F.D."/>
            <person name="Dini-Andreote F."/>
            <person name="Conti R."/>
            <person name="Araujo J.M."/>
            <person name="Araujo W.L."/>
        </authorList>
    </citation>
    <scope>NUCLEOTIDE SEQUENCE [LARGE SCALE GENOMIC DNA]</scope>
    <source>
        <strain evidence="9 10">SR1.6/6</strain>
    </source>
</reference>
<protein>
    <submittedName>
        <fullName evidence="9">Carbohydrate ABC transporter permease</fullName>
    </submittedName>
</protein>
<evidence type="ECO:0000256" key="7">
    <source>
        <dbReference type="RuleBase" id="RU363032"/>
    </source>
</evidence>
<keyword evidence="2 7" id="KW-0813">Transport</keyword>
<evidence type="ECO:0000256" key="3">
    <source>
        <dbReference type="ARBA" id="ARBA00022475"/>
    </source>
</evidence>
<keyword evidence="6 7" id="KW-0472">Membrane</keyword>
<dbReference type="PANTHER" id="PTHR43744:SF12">
    <property type="entry name" value="ABC TRANSPORTER PERMEASE PROTEIN MG189-RELATED"/>
    <property type="match status" value="1"/>
</dbReference>
<dbReference type="SUPFAM" id="SSF161098">
    <property type="entry name" value="MetI-like"/>
    <property type="match status" value="1"/>
</dbReference>
<keyword evidence="4 7" id="KW-0812">Transmembrane</keyword>
<feature type="transmembrane region" description="Helical" evidence="7">
    <location>
        <begin position="235"/>
        <end position="256"/>
    </location>
</feature>
<keyword evidence="5 7" id="KW-1133">Transmembrane helix</keyword>
<feature type="transmembrane region" description="Helical" evidence="7">
    <location>
        <begin position="100"/>
        <end position="121"/>
    </location>
</feature>
<comment type="subcellular location">
    <subcellularLocation>
        <location evidence="1 7">Cell membrane</location>
        <topology evidence="1 7">Multi-pass membrane protein</topology>
    </subcellularLocation>
</comment>
<evidence type="ECO:0000256" key="6">
    <source>
        <dbReference type="ARBA" id="ARBA00023136"/>
    </source>
</evidence>
<dbReference type="CDD" id="cd06261">
    <property type="entry name" value="TM_PBP2"/>
    <property type="match status" value="1"/>
</dbReference>
<feature type="transmembrane region" description="Helical" evidence="7">
    <location>
        <begin position="133"/>
        <end position="156"/>
    </location>
</feature>